<evidence type="ECO:0000256" key="4">
    <source>
        <dbReference type="ARBA" id="ARBA00022989"/>
    </source>
</evidence>
<evidence type="ECO:0000313" key="9">
    <source>
        <dbReference type="EMBL" id="AIN96590.1"/>
    </source>
</evidence>
<evidence type="ECO:0000256" key="7">
    <source>
        <dbReference type="RuleBase" id="RU079119"/>
    </source>
</evidence>
<evidence type="ECO:0000259" key="8">
    <source>
        <dbReference type="Pfam" id="PF01529"/>
    </source>
</evidence>
<dbReference type="RefSeq" id="XP_010697243.1">
    <property type="nucleotide sequence ID" value="XM_010698941.1"/>
</dbReference>
<evidence type="ECO:0000256" key="1">
    <source>
        <dbReference type="ARBA" id="ARBA00004141"/>
    </source>
</evidence>
<feature type="transmembrane region" description="Helical" evidence="7">
    <location>
        <begin position="88"/>
        <end position="107"/>
    </location>
</feature>
<comment type="subcellular location">
    <subcellularLocation>
        <location evidence="1">Membrane</location>
        <topology evidence="1">Multi-pass membrane protein</topology>
    </subcellularLocation>
</comment>
<dbReference type="EMBL" id="CP009383">
    <property type="protein sequence ID" value="AIN96590.1"/>
    <property type="molecule type" value="Genomic_DNA"/>
</dbReference>
<reference evidence="9 10" key="1">
    <citation type="journal article" date="2015" name="Sci. Rep.">
        <title>The genome of Leishmania panamensis: insights into genomics of the L. (Viannia) subgenus.</title>
        <authorList>
            <person name="Llanes A."/>
            <person name="Restrepo C.M."/>
            <person name="Vecchio G.D."/>
            <person name="Anguizola F.J."/>
            <person name="Lleonart R."/>
        </authorList>
    </citation>
    <scope>NUCLEOTIDE SEQUENCE [LARGE SCALE GENOMIC DNA]</scope>
    <source>
        <strain evidence="9 10">MHOM/PA/94/PSC-1</strain>
    </source>
</reference>
<dbReference type="VEuPathDB" id="TriTrypDB:LPMP_140070"/>
<evidence type="ECO:0000256" key="6">
    <source>
        <dbReference type="ARBA" id="ARBA00023315"/>
    </source>
</evidence>
<dbReference type="eggNOG" id="KOG1311">
    <property type="taxonomic scope" value="Eukaryota"/>
</dbReference>
<accession>A0A088RL97</accession>
<keyword evidence="6 7" id="KW-0012">Acyltransferase</keyword>
<dbReference type="Proteomes" id="UP000063063">
    <property type="component" value="Chromosome 14"/>
</dbReference>
<protein>
    <recommendedName>
        <fullName evidence="7">Palmitoyltransferase</fullName>
        <ecNumber evidence="7">2.3.1.225</ecNumber>
    </recommendedName>
</protein>
<dbReference type="OrthoDB" id="9909019at2759"/>
<dbReference type="EC" id="2.3.1.225" evidence="7"/>
<dbReference type="InterPro" id="IPR039859">
    <property type="entry name" value="PFA4/ZDH16/20/ERF2-like"/>
</dbReference>
<feature type="transmembrane region" description="Helical" evidence="7">
    <location>
        <begin position="178"/>
        <end position="202"/>
    </location>
</feature>
<dbReference type="InterPro" id="IPR001594">
    <property type="entry name" value="Palmitoyltrfase_DHHC"/>
</dbReference>
<dbReference type="GeneID" id="22573274"/>
<dbReference type="GO" id="GO:0019706">
    <property type="term" value="F:protein-cysteine S-palmitoyltransferase activity"/>
    <property type="evidence" value="ECO:0007669"/>
    <property type="project" value="UniProtKB-EC"/>
</dbReference>
<gene>
    <name evidence="9" type="ORF">LPMP_140070</name>
</gene>
<dbReference type="GO" id="GO:0005783">
    <property type="term" value="C:endoplasmic reticulum"/>
    <property type="evidence" value="ECO:0007669"/>
    <property type="project" value="TreeGrafter"/>
</dbReference>
<dbReference type="GO" id="GO:0006612">
    <property type="term" value="P:protein targeting to membrane"/>
    <property type="evidence" value="ECO:0007669"/>
    <property type="project" value="TreeGrafter"/>
</dbReference>
<feature type="transmembrane region" description="Helical" evidence="7">
    <location>
        <begin position="214"/>
        <end position="235"/>
    </location>
</feature>
<keyword evidence="4 7" id="KW-1133">Transmembrane helix</keyword>
<organism evidence="9 10">
    <name type="scientific">Leishmania panamensis</name>
    <dbReference type="NCBI Taxonomy" id="5679"/>
    <lineage>
        <taxon>Eukaryota</taxon>
        <taxon>Discoba</taxon>
        <taxon>Euglenozoa</taxon>
        <taxon>Kinetoplastea</taxon>
        <taxon>Metakinetoplastina</taxon>
        <taxon>Trypanosomatida</taxon>
        <taxon>Trypanosomatidae</taxon>
        <taxon>Leishmaniinae</taxon>
        <taxon>Leishmania</taxon>
        <taxon>Leishmania guyanensis species complex</taxon>
    </lineage>
</organism>
<evidence type="ECO:0000313" key="10">
    <source>
        <dbReference type="Proteomes" id="UP000063063"/>
    </source>
</evidence>
<proteinExistence type="inferred from homology"/>
<evidence type="ECO:0000256" key="5">
    <source>
        <dbReference type="ARBA" id="ARBA00023136"/>
    </source>
</evidence>
<comment type="catalytic activity">
    <reaction evidence="7">
        <text>L-cysteinyl-[protein] + hexadecanoyl-CoA = S-hexadecanoyl-L-cysteinyl-[protein] + CoA</text>
        <dbReference type="Rhea" id="RHEA:36683"/>
        <dbReference type="Rhea" id="RHEA-COMP:10131"/>
        <dbReference type="Rhea" id="RHEA-COMP:11032"/>
        <dbReference type="ChEBI" id="CHEBI:29950"/>
        <dbReference type="ChEBI" id="CHEBI:57287"/>
        <dbReference type="ChEBI" id="CHEBI:57379"/>
        <dbReference type="ChEBI" id="CHEBI:74151"/>
        <dbReference type="EC" id="2.3.1.225"/>
    </reaction>
</comment>
<keyword evidence="3 7" id="KW-0812">Transmembrane</keyword>
<feature type="transmembrane region" description="Helical" evidence="7">
    <location>
        <begin position="48"/>
        <end position="68"/>
    </location>
</feature>
<sequence length="279" mass="31230">MSDFEVVSSEDEEAGMITVGRSAEMPPYGHLHPFCKGKLLWSPEASHWILVLLTLAGGTLLFALLWGSLRFTDPNLLPNRWMTQLPDIIVVLLAVVCATLLLCTSLTNPGILPKNNLPPLLSSPATKEYCTTLPYCMTCHIHRPSQAGHCRRCNNCIAQFDHHCRLLGCCIGELNKRYLLLFLFSIALYSAFIAVCLAYFLIVVPPKKNFVRCIFSTVGLATTVLLSFISTGYLLHNLRLIRMGLLHREYVSGAPSRNRSRASFATNLMLVFFPRKEWG</sequence>
<comment type="domain">
    <text evidence="7">The DHHC domain is required for palmitoyltransferase activity.</text>
</comment>
<dbReference type="KEGG" id="lpan:LPMP_140070"/>
<dbReference type="VEuPathDB" id="TriTrypDB:LPAL13_140005500"/>
<feature type="domain" description="Palmitoyltransferase DHHC" evidence="8">
    <location>
        <begin position="134"/>
        <end position="245"/>
    </location>
</feature>
<name>A0A088RL97_LEIPA</name>
<evidence type="ECO:0000256" key="2">
    <source>
        <dbReference type="ARBA" id="ARBA00022679"/>
    </source>
</evidence>
<evidence type="ECO:0000256" key="3">
    <source>
        <dbReference type="ARBA" id="ARBA00022692"/>
    </source>
</evidence>
<dbReference type="PANTHER" id="PTHR22883:SF478">
    <property type="entry name" value="PALMITOYLTRANSFERASE"/>
    <property type="match status" value="1"/>
</dbReference>
<dbReference type="PROSITE" id="PS50216">
    <property type="entry name" value="DHHC"/>
    <property type="match status" value="1"/>
</dbReference>
<keyword evidence="5 7" id="KW-0472">Membrane</keyword>
<keyword evidence="2 7" id="KW-0808">Transferase</keyword>
<dbReference type="PANTHER" id="PTHR22883">
    <property type="entry name" value="ZINC FINGER DHHC DOMAIN CONTAINING PROTEIN"/>
    <property type="match status" value="1"/>
</dbReference>
<comment type="similarity">
    <text evidence="7">Belongs to the DHHC palmitoyltransferase family.</text>
</comment>
<dbReference type="AlphaFoldDB" id="A0A088RL97"/>
<dbReference type="GO" id="GO:0005794">
    <property type="term" value="C:Golgi apparatus"/>
    <property type="evidence" value="ECO:0007669"/>
    <property type="project" value="TreeGrafter"/>
</dbReference>
<keyword evidence="10" id="KW-1185">Reference proteome</keyword>
<dbReference type="GO" id="GO:0016020">
    <property type="term" value="C:membrane"/>
    <property type="evidence" value="ECO:0007669"/>
    <property type="project" value="UniProtKB-SubCell"/>
</dbReference>
<dbReference type="Pfam" id="PF01529">
    <property type="entry name" value="DHHC"/>
    <property type="match status" value="1"/>
</dbReference>